<keyword evidence="2" id="KW-0472">Membrane</keyword>
<keyword evidence="4" id="KW-1185">Reference proteome</keyword>
<keyword evidence="2" id="KW-0812">Transmembrane</keyword>
<keyword evidence="2" id="KW-1133">Transmembrane helix</keyword>
<feature type="transmembrane region" description="Helical" evidence="2">
    <location>
        <begin position="715"/>
        <end position="739"/>
    </location>
</feature>
<dbReference type="EMBL" id="CCYA01000275">
    <property type="protein sequence ID" value="CEH18606.1"/>
    <property type="molecule type" value="Genomic_DNA"/>
</dbReference>
<evidence type="ECO:0000256" key="2">
    <source>
        <dbReference type="SAM" id="Phobius"/>
    </source>
</evidence>
<proteinExistence type="predicted"/>
<protein>
    <submittedName>
        <fullName evidence="3">Uncharacterized protein</fullName>
    </submittedName>
</protein>
<sequence>MSEKVIQGSSGPPSASGKDEQQRAPLVGSRSGTAEPALDVRRRTRERGKCAICCIWTFSALGLAALCGIGYGLYWARAQVQQPHRSLYVKLGDILPGPRPESSKGNDPAKMQKFMFGTKEEQEALKQENLGKDLDKTWEDDVVRPLFDAKTKFDVHATLWLKWAEEDNMLVNDEQSQSRMSRRDKVKQPKAGEQATIEYSDFRSDRLEYLQPIWSGVVAQNLTLGSTRKSADAEIDVDLNAWPLLNAETVKASTLSFTSVMVPSDRDAANVPWSGLTFANLTSADGLFTGDSVWEERARSRAWKRPGTPTSANLLPKRLCQPTMVESALRKGSVQAESKTKDKRLVGWNCHLWKHSRQANSTLGTSKRAPLTLTEALLMTGSSPKPLISVYERIEDGGAASPQDSEAKLRDLMEAEAKVSDLISNFGLDHDDTVSGAEADRQLSALLGETTTVQEVQKTVQEIKKTVAALLLTRSRIMLPKVDEQAIFRLQDLKDKQGPNWAQHFKCVAEGDARCAADRRLSPFHQHFTFTAPDGSLRHFYAPQILAVNGDSGIREILRLFDHVEKDDLWVGPGEVMKNSSQVYQERHRDFSETDKASQFSLKLVQPFAKVENNSLAFKWRVNTAVTGPVRTHFNKLDMFAESSLIMSNRDKVSSPLPLAEEKNGAEGGKDIALVEGDRATRESYAEGLFMNDVHQMEEIQSWVLTGDIRRHLTLLGFASFAFELLFGLASGPLLLLYWLTRRTSYGLSGAAAVLDLVTQFFVDSSVFGFEMSLKAGSFSLETQDHPILQNITGAILPSLVAASFNILQAFRTFRITFAPWRRSKWVEWSKTHHSIPYTAGVIGQRKADQAEGRNARLDLPYAKVFILTLGLFVVHDFLGNIELTTSRGYPKGYFSADHPPHLGQLAGQMHRNANAPAVKKHMWLAFETLSTSCGSAATICQLLLNSKTKTYNGTFRITALLSATQLLLNWLHAAFTAENVAPYTVRCIVADGMILTGFLQAVIYRGARQEVHVEELEE</sequence>
<evidence type="ECO:0000313" key="3">
    <source>
        <dbReference type="EMBL" id="CEH18606.1"/>
    </source>
</evidence>
<organism evidence="3 4">
    <name type="scientific">Ceraceosorus bombacis</name>
    <dbReference type="NCBI Taxonomy" id="401625"/>
    <lineage>
        <taxon>Eukaryota</taxon>
        <taxon>Fungi</taxon>
        <taxon>Dikarya</taxon>
        <taxon>Basidiomycota</taxon>
        <taxon>Ustilaginomycotina</taxon>
        <taxon>Exobasidiomycetes</taxon>
        <taxon>Ceraceosorales</taxon>
        <taxon>Ceraceosoraceae</taxon>
        <taxon>Ceraceosorus</taxon>
    </lineage>
</organism>
<feature type="transmembrane region" description="Helical" evidence="2">
    <location>
        <begin position="788"/>
        <end position="808"/>
    </location>
</feature>
<feature type="transmembrane region" description="Helical" evidence="2">
    <location>
        <begin position="50"/>
        <end position="76"/>
    </location>
</feature>
<feature type="region of interest" description="Disordered" evidence="1">
    <location>
        <begin position="1"/>
        <end position="41"/>
    </location>
</feature>
<dbReference type="OrthoDB" id="10283730at2759"/>
<evidence type="ECO:0000313" key="4">
    <source>
        <dbReference type="Proteomes" id="UP000054845"/>
    </source>
</evidence>
<name>A0A0P1BQ89_9BASI</name>
<evidence type="ECO:0000256" key="1">
    <source>
        <dbReference type="SAM" id="MobiDB-lite"/>
    </source>
</evidence>
<accession>A0A0P1BQ89</accession>
<dbReference type="Proteomes" id="UP000054845">
    <property type="component" value="Unassembled WGS sequence"/>
</dbReference>
<dbReference type="AlphaFoldDB" id="A0A0P1BQ89"/>
<feature type="transmembrane region" description="Helical" evidence="2">
    <location>
        <begin position="746"/>
        <end position="768"/>
    </location>
</feature>
<reference evidence="3 4" key="1">
    <citation type="submission" date="2014-09" db="EMBL/GenBank/DDBJ databases">
        <authorList>
            <person name="Magalhaes I.L.F."/>
            <person name="Oliveira U."/>
            <person name="Santos F.R."/>
            <person name="Vidigal T.H.D.A."/>
            <person name="Brescovit A.D."/>
            <person name="Santos A.J."/>
        </authorList>
    </citation>
    <scope>NUCLEOTIDE SEQUENCE [LARGE SCALE GENOMIC DNA]</scope>
</reference>